<comment type="catalytic activity">
    <reaction evidence="13">
        <text>ATP + H2O = ADP + phosphate + H(+)</text>
        <dbReference type="Rhea" id="RHEA:13065"/>
        <dbReference type="ChEBI" id="CHEBI:15377"/>
        <dbReference type="ChEBI" id="CHEBI:15378"/>
        <dbReference type="ChEBI" id="CHEBI:30616"/>
        <dbReference type="ChEBI" id="CHEBI:43474"/>
        <dbReference type="ChEBI" id="CHEBI:456216"/>
        <dbReference type="EC" id="5.6.2.4"/>
    </reaction>
</comment>
<dbReference type="PANTHER" id="PTHR11070:SF48">
    <property type="entry name" value="ATP-DEPENDENT HELICASE_NUCLEASE SUBUNIT A"/>
    <property type="match status" value="1"/>
</dbReference>
<accession>A0AAV4LIA9</accession>
<dbReference type="PROSITE" id="PS51217">
    <property type="entry name" value="UVRD_HELICASE_CTER"/>
    <property type="match status" value="1"/>
</dbReference>
<evidence type="ECO:0000256" key="6">
    <source>
        <dbReference type="ARBA" id="ARBA00022839"/>
    </source>
</evidence>
<evidence type="ECO:0000256" key="5">
    <source>
        <dbReference type="ARBA" id="ARBA00022806"/>
    </source>
</evidence>
<comment type="caution">
    <text evidence="18">The sequence shown here is derived from an EMBL/GenBank/DDBJ whole genome shotgun (WGS) entry which is preliminary data.</text>
</comment>
<gene>
    <name evidence="18" type="primary">addA</name>
    <name evidence="18" type="ORF">DNHGIG_30600</name>
</gene>
<dbReference type="EMBL" id="BOQE01000001">
    <property type="protein sequence ID" value="GIM47511.1"/>
    <property type="molecule type" value="Genomic_DNA"/>
</dbReference>
<evidence type="ECO:0000256" key="8">
    <source>
        <dbReference type="ARBA" id="ARBA00023125"/>
    </source>
</evidence>
<dbReference type="InterPro" id="IPR014016">
    <property type="entry name" value="UvrD-like_ATP-bd"/>
</dbReference>
<keyword evidence="5 14" id="KW-0347">Helicase</keyword>
<dbReference type="Proteomes" id="UP001057291">
    <property type="component" value="Unassembled WGS sequence"/>
</dbReference>
<evidence type="ECO:0000259" key="17">
    <source>
        <dbReference type="PROSITE" id="PS51217"/>
    </source>
</evidence>
<dbReference type="GO" id="GO:0033202">
    <property type="term" value="C:DNA helicase complex"/>
    <property type="evidence" value="ECO:0007669"/>
    <property type="project" value="TreeGrafter"/>
</dbReference>
<feature type="domain" description="UvrD-like helicase ATP-binding" evidence="16">
    <location>
        <begin position="9"/>
        <end position="451"/>
    </location>
</feature>
<dbReference type="PANTHER" id="PTHR11070">
    <property type="entry name" value="UVRD / RECB / PCRA DNA HELICASE FAMILY MEMBER"/>
    <property type="match status" value="1"/>
</dbReference>
<keyword evidence="6" id="KW-0269">Exonuclease</keyword>
<keyword evidence="15" id="KW-0175">Coiled coil</keyword>
<dbReference type="AlphaFoldDB" id="A0AAV4LIA9"/>
<evidence type="ECO:0000256" key="14">
    <source>
        <dbReference type="PROSITE-ProRule" id="PRU00560"/>
    </source>
</evidence>
<dbReference type="Gene3D" id="3.90.320.10">
    <property type="match status" value="1"/>
</dbReference>
<dbReference type="InterPro" id="IPR000212">
    <property type="entry name" value="DNA_helicase_UvrD/REP"/>
</dbReference>
<feature type="coiled-coil region" evidence="15">
    <location>
        <begin position="321"/>
        <end position="378"/>
    </location>
</feature>
<feature type="domain" description="UvrD-like helicase C-terminal" evidence="17">
    <location>
        <begin position="463"/>
        <end position="744"/>
    </location>
</feature>
<keyword evidence="9" id="KW-0234">DNA repair</keyword>
<dbReference type="EC" id="5.6.2.4" evidence="12"/>
<keyword evidence="3" id="KW-0227">DNA damage</keyword>
<dbReference type="InterPro" id="IPR014017">
    <property type="entry name" value="DNA_helicase_UvrD-like_C"/>
</dbReference>
<evidence type="ECO:0000256" key="2">
    <source>
        <dbReference type="ARBA" id="ARBA00022741"/>
    </source>
</evidence>
<organism evidence="18 19">
    <name type="scientific">Collibacillus ludicampi</name>
    <dbReference type="NCBI Taxonomy" id="2771369"/>
    <lineage>
        <taxon>Bacteria</taxon>
        <taxon>Bacillati</taxon>
        <taxon>Bacillota</taxon>
        <taxon>Bacilli</taxon>
        <taxon>Bacillales</taxon>
        <taxon>Alicyclobacillaceae</taxon>
        <taxon>Collibacillus</taxon>
    </lineage>
</organism>
<evidence type="ECO:0000256" key="9">
    <source>
        <dbReference type="ARBA" id="ARBA00023204"/>
    </source>
</evidence>
<dbReference type="GO" id="GO:0004527">
    <property type="term" value="F:exonuclease activity"/>
    <property type="evidence" value="ECO:0007669"/>
    <property type="project" value="UniProtKB-KW"/>
</dbReference>
<dbReference type="Gene3D" id="1.10.486.10">
    <property type="entry name" value="PCRA, domain 4"/>
    <property type="match status" value="1"/>
</dbReference>
<proteinExistence type="predicted"/>
<dbReference type="Pfam" id="PF13361">
    <property type="entry name" value="UvrD_C"/>
    <property type="match status" value="1"/>
</dbReference>
<keyword evidence="4 14" id="KW-0378">Hydrolase</keyword>
<dbReference type="SUPFAM" id="SSF52980">
    <property type="entry name" value="Restriction endonuclease-like"/>
    <property type="match status" value="1"/>
</dbReference>
<dbReference type="PROSITE" id="PS51198">
    <property type="entry name" value="UVRD_HELICASE_ATP_BIND"/>
    <property type="match status" value="1"/>
</dbReference>
<keyword evidence="10" id="KW-0413">Isomerase</keyword>
<dbReference type="GO" id="GO:0005524">
    <property type="term" value="F:ATP binding"/>
    <property type="evidence" value="ECO:0007669"/>
    <property type="project" value="UniProtKB-UniRule"/>
</dbReference>
<dbReference type="Pfam" id="PF00580">
    <property type="entry name" value="UvrD-helicase"/>
    <property type="match status" value="1"/>
</dbReference>
<evidence type="ECO:0000256" key="11">
    <source>
        <dbReference type="ARBA" id="ARBA00034617"/>
    </source>
</evidence>
<dbReference type="InterPro" id="IPR038726">
    <property type="entry name" value="PDDEXK_AddAB-type"/>
</dbReference>
<evidence type="ECO:0000313" key="19">
    <source>
        <dbReference type="Proteomes" id="UP001057291"/>
    </source>
</evidence>
<dbReference type="GO" id="GO:0000725">
    <property type="term" value="P:recombinational repair"/>
    <property type="evidence" value="ECO:0007669"/>
    <property type="project" value="TreeGrafter"/>
</dbReference>
<evidence type="ECO:0000313" key="18">
    <source>
        <dbReference type="EMBL" id="GIM47511.1"/>
    </source>
</evidence>
<sequence>MITLDTQVSSLTPEQKLTVDSLHVNTIVPAGAGAGKTRVLVERFLQIVEENPRGRENVLETIIAITFTEKAALEMRERVRRGIEEKIKHFHEKGDFQTLVKWQKALNDLYRASISTFHSFCARLLREYPVEAGIDPRFSVLDDTESAWLLKEAVEEAIQNRIMRDHAMKKMVVAFGYPRIVNEVTSLYQVIAGSGLSLDEVRDRTWMDWESAKQEMQTFLAARVEELLVAGDGLADYPVSTKTSQEFRSLWETWRKHIRSSAKDVERLMEVLDALCVFVKKSWGRNPELTKAKNDFKDHVLLPLQERLQAFCYHAFERESLHSLLDLLTETEKRYSRAKREAGGIDFDELQIRALQLLERHEEVRRKVQAQIDFLMVDEFQDTNDLQKRLIRLLVERENEIPKGSLFIVGDPKQSIYRFRGADVTIFSEMQKEIEEMDGRIAPLVNNFRSDPRLIEFVNGFFTKILAGDPSSPNYYRPAVAKGKMARGDTPVECLLIPQKDEREEGEEYRTIEARWIARRIHDLLQEGYRFGDITILFRSMSNVKLYERALAEAAIPFYVVGGRGFYQKQEIRDLVHVLTWLTDRSNRIAWAGMLRSPYVGLSDDALFLLAQAGVNLYEVETWKDISGLSETDREKMNVFCSWFLPLQKQAGRVPVDHLIRELIEGSGIRAILLTTPDGRQSCANLDKFLDFARSFRVQSSSSLLEFLERVELLTEEEVRETEAAIETPDSDSVQLMTIHQSKGLEFPVVILPDLSRVPKHDTSLFYFDRFRGITSCIVDEDEKKMPLRHLDLKQINHRLEQEESVRVLYVAVTRAKERFIFTLMPEEAKEKERRDILEYRKWSEWFDAVMDISGIDRDRGVWNVELSGQPFVIRVLEYDGKGRPSDETIGYSIMRDLFEKELYEPKDSVVPEECAGIEPFVSEGEAPVPLSVSAIMTYSTCPRQYYLAYVLQMPRWEYGGTDEDDREAMTEWEDAVSANGEDRDVVGPLAVSLSPALRGMVAHKVIEILRAPSEHHPLAASEKEIETAIHEAVRQLDVDALYIPYLFPDVKRWINQYVQSDHYRKAAVAKWLNEVRFTLPLNGYLVEGIIDRLSVHEDGTLTVIDFKTNRLREKRDFFIKVKLYMPQLRIYALAAEVIMGRQPDKVALHFLDWGDQYEKRVDSQWMEEALLETERLLQAMKNSKNLQDHPTKPGPHCKSCTYRAVCKAAEEDSTPYRPHVEYVNL</sequence>
<dbReference type="GO" id="GO:0043138">
    <property type="term" value="F:3'-5' DNA helicase activity"/>
    <property type="evidence" value="ECO:0007669"/>
    <property type="project" value="UniProtKB-EC"/>
</dbReference>
<dbReference type="GO" id="GO:0005829">
    <property type="term" value="C:cytosol"/>
    <property type="evidence" value="ECO:0007669"/>
    <property type="project" value="TreeGrafter"/>
</dbReference>
<keyword evidence="1" id="KW-0540">Nuclease</keyword>
<keyword evidence="2 14" id="KW-0547">Nucleotide-binding</keyword>
<dbReference type="SUPFAM" id="SSF52540">
    <property type="entry name" value="P-loop containing nucleoside triphosphate hydrolases"/>
    <property type="match status" value="1"/>
</dbReference>
<comment type="catalytic activity">
    <reaction evidence="11">
        <text>Couples ATP hydrolysis with the unwinding of duplex DNA by translocating in the 3'-5' direction.</text>
        <dbReference type="EC" id="5.6.2.4"/>
    </reaction>
</comment>
<dbReference type="InterPro" id="IPR011604">
    <property type="entry name" value="PDDEXK-like_dom_sf"/>
</dbReference>
<evidence type="ECO:0000256" key="3">
    <source>
        <dbReference type="ARBA" id="ARBA00022763"/>
    </source>
</evidence>
<dbReference type="GO" id="GO:0003677">
    <property type="term" value="F:DNA binding"/>
    <property type="evidence" value="ECO:0007669"/>
    <property type="project" value="UniProtKB-KW"/>
</dbReference>
<dbReference type="Pfam" id="PF12705">
    <property type="entry name" value="PDDEXK_1"/>
    <property type="match status" value="1"/>
</dbReference>
<keyword evidence="8" id="KW-0238">DNA-binding</keyword>
<dbReference type="InterPro" id="IPR027417">
    <property type="entry name" value="P-loop_NTPase"/>
</dbReference>
<evidence type="ECO:0000256" key="4">
    <source>
        <dbReference type="ARBA" id="ARBA00022801"/>
    </source>
</evidence>
<feature type="binding site" evidence="14">
    <location>
        <begin position="30"/>
        <end position="37"/>
    </location>
    <ligand>
        <name>ATP</name>
        <dbReference type="ChEBI" id="CHEBI:30616"/>
    </ligand>
</feature>
<dbReference type="RefSeq" id="WP_282200479.1">
    <property type="nucleotide sequence ID" value="NZ_BOQE01000001.1"/>
</dbReference>
<dbReference type="CDD" id="cd17932">
    <property type="entry name" value="DEXQc_UvrD"/>
    <property type="match status" value="1"/>
</dbReference>
<dbReference type="Gene3D" id="3.40.50.300">
    <property type="entry name" value="P-loop containing nucleotide triphosphate hydrolases"/>
    <property type="match status" value="4"/>
</dbReference>
<protein>
    <recommendedName>
        <fullName evidence="12">DNA 3'-5' helicase</fullName>
        <ecNumber evidence="12">5.6.2.4</ecNumber>
    </recommendedName>
</protein>
<evidence type="ECO:0000256" key="7">
    <source>
        <dbReference type="ARBA" id="ARBA00022840"/>
    </source>
</evidence>
<keyword evidence="19" id="KW-1185">Reference proteome</keyword>
<dbReference type="InterPro" id="IPR011335">
    <property type="entry name" value="Restrct_endonuc-II-like"/>
</dbReference>
<evidence type="ECO:0000256" key="12">
    <source>
        <dbReference type="ARBA" id="ARBA00034808"/>
    </source>
</evidence>
<evidence type="ECO:0000256" key="10">
    <source>
        <dbReference type="ARBA" id="ARBA00023235"/>
    </source>
</evidence>
<evidence type="ECO:0000256" key="15">
    <source>
        <dbReference type="SAM" id="Coils"/>
    </source>
</evidence>
<evidence type="ECO:0000256" key="13">
    <source>
        <dbReference type="ARBA" id="ARBA00048988"/>
    </source>
</evidence>
<name>A0AAV4LIA9_9BACL</name>
<keyword evidence="7 14" id="KW-0067">ATP-binding</keyword>
<evidence type="ECO:0000256" key="1">
    <source>
        <dbReference type="ARBA" id="ARBA00022722"/>
    </source>
</evidence>
<evidence type="ECO:0000259" key="16">
    <source>
        <dbReference type="PROSITE" id="PS51198"/>
    </source>
</evidence>
<reference evidence="18" key="1">
    <citation type="journal article" date="2023" name="Int. J. Syst. Evol. Microbiol.">
        <title>Collibacillus ludicampi gen. nov., sp. nov., a new soil bacterium of the family Alicyclobacillaceae.</title>
        <authorList>
            <person name="Jojima T."/>
            <person name="Ioku Y."/>
            <person name="Fukuta Y."/>
            <person name="Shirasaka N."/>
            <person name="Matsumura Y."/>
            <person name="Mori M."/>
        </authorList>
    </citation>
    <scope>NUCLEOTIDE SEQUENCE</scope>
    <source>
        <strain evidence="18">TP075</strain>
    </source>
</reference>